<dbReference type="KEGG" id="app:CAP2UW1_2165"/>
<reference evidence="1" key="1">
    <citation type="submission" date="2009-08" db="EMBL/GenBank/DDBJ databases">
        <authorList>
            <consortium name="US DOE Joint Genome Institute"/>
            <person name="Lucas S."/>
            <person name="Copeland A."/>
            <person name="Lapidus A."/>
            <person name="Glavina del Rio T."/>
            <person name="Dalin E."/>
            <person name="Tice H."/>
            <person name="Bruce D."/>
            <person name="Barry K."/>
            <person name="Pitluck S."/>
            <person name="Lowry S."/>
            <person name="Larimer F."/>
            <person name="Land M."/>
            <person name="Hauser L."/>
            <person name="Kyrpides N."/>
            <person name="Ivanova N."/>
            <person name="McMahon K.D."/>
            <person name="Hugenholtz P."/>
        </authorList>
    </citation>
    <scope>NUCLEOTIDE SEQUENCE</scope>
    <source>
        <strain evidence="1">UW-1</strain>
    </source>
</reference>
<dbReference type="EMBL" id="CP001715">
    <property type="protein sequence ID" value="ACV35458.1"/>
    <property type="molecule type" value="Genomic_DNA"/>
</dbReference>
<evidence type="ECO:0000313" key="1">
    <source>
        <dbReference type="EMBL" id="ACV35458.1"/>
    </source>
</evidence>
<sequence precursor="true">MRLIFLSCERMLVLSNPYFSLFLCVLARLHSAIFADTFTDIATQGDHHD</sequence>
<reference evidence="1" key="2">
    <citation type="submission" date="2009-09" db="EMBL/GenBank/DDBJ databases">
        <title>Complete sequence of chromosome of Candidatus Accumulibacter phosphatis clade IIA str. UW-1.</title>
        <authorList>
            <consortium name="US DOE Joint Genome Institute"/>
            <person name="Martin H.G."/>
            <person name="Ivanova N."/>
            <person name="Kunin V."/>
            <person name="Warnecke F."/>
            <person name="Barry K."/>
            <person name="He S."/>
            <person name="Salamov A."/>
            <person name="Szeto E."/>
            <person name="Dalin E."/>
            <person name="Pangilinan J.L."/>
            <person name="Lapidus A."/>
            <person name="Lowry S."/>
            <person name="Kyrpides N.C."/>
            <person name="McMahon K.D."/>
            <person name="Hugenholtz P."/>
        </authorList>
    </citation>
    <scope>NUCLEOTIDE SEQUENCE [LARGE SCALE GENOMIC DNA]</scope>
    <source>
        <strain evidence="1">UW-1</strain>
    </source>
</reference>
<gene>
    <name evidence="1" type="ordered locus">CAP2UW1_2165</name>
</gene>
<organism evidence="1">
    <name type="scientific">Accumulibacter regalis</name>
    <dbReference type="NCBI Taxonomy" id="522306"/>
    <lineage>
        <taxon>Bacteria</taxon>
        <taxon>Pseudomonadati</taxon>
        <taxon>Pseudomonadota</taxon>
        <taxon>Betaproteobacteria</taxon>
        <taxon>Candidatus Accumulibacter</taxon>
    </lineage>
</organism>
<proteinExistence type="predicted"/>
<protein>
    <submittedName>
        <fullName evidence="1">Uncharacterized protein</fullName>
    </submittedName>
</protein>
<dbReference type="HOGENOM" id="CLU_3131100_0_0_4"/>
<dbReference type="AlphaFoldDB" id="C7RNX6"/>
<name>C7RNX6_ACCRE</name>
<accession>C7RNX6</accession>
<dbReference type="STRING" id="522306.CAP2UW1_2165"/>